<reference evidence="2" key="1">
    <citation type="submission" date="2018-05" db="EMBL/GenBank/DDBJ databases">
        <authorList>
            <person name="Lanie J.A."/>
            <person name="Ng W.-L."/>
            <person name="Kazmierczak K.M."/>
            <person name="Andrzejewski T.M."/>
            <person name="Davidsen T.M."/>
            <person name="Wayne K.J."/>
            <person name="Tettelin H."/>
            <person name="Glass J.I."/>
            <person name="Rusch D."/>
            <person name="Podicherti R."/>
            <person name="Tsui H.-C.T."/>
            <person name="Winkler M.E."/>
        </authorList>
    </citation>
    <scope>NUCLEOTIDE SEQUENCE</scope>
</reference>
<dbReference type="AlphaFoldDB" id="A0A382DXF4"/>
<dbReference type="Gene3D" id="3.40.50.150">
    <property type="entry name" value="Vaccinia Virus protein VP39"/>
    <property type="match status" value="1"/>
</dbReference>
<dbReference type="PANTHER" id="PTHR45036">
    <property type="entry name" value="METHYLTRANSFERASE LIKE 7B"/>
    <property type="match status" value="1"/>
</dbReference>
<dbReference type="GO" id="GO:0008757">
    <property type="term" value="F:S-adenosylmethionine-dependent methyltransferase activity"/>
    <property type="evidence" value="ECO:0007669"/>
    <property type="project" value="InterPro"/>
</dbReference>
<feature type="domain" description="Methyltransferase type 11" evidence="1">
    <location>
        <begin position="37"/>
        <end position="133"/>
    </location>
</feature>
<proteinExistence type="predicted"/>
<evidence type="ECO:0000313" key="2">
    <source>
        <dbReference type="EMBL" id="SVB43088.1"/>
    </source>
</evidence>
<organism evidence="2">
    <name type="scientific">marine metagenome</name>
    <dbReference type="NCBI Taxonomy" id="408172"/>
    <lineage>
        <taxon>unclassified sequences</taxon>
        <taxon>metagenomes</taxon>
        <taxon>ecological metagenomes</taxon>
    </lineage>
</organism>
<dbReference type="InterPro" id="IPR052356">
    <property type="entry name" value="Thiol_S-MT"/>
</dbReference>
<dbReference type="SUPFAM" id="SSF53335">
    <property type="entry name" value="S-adenosyl-L-methionine-dependent methyltransferases"/>
    <property type="match status" value="1"/>
</dbReference>
<dbReference type="EMBL" id="UINC01041597">
    <property type="protein sequence ID" value="SVB43088.1"/>
    <property type="molecule type" value="Genomic_DNA"/>
</dbReference>
<dbReference type="InterPro" id="IPR013216">
    <property type="entry name" value="Methyltransf_11"/>
</dbReference>
<name>A0A382DXF4_9ZZZZ</name>
<dbReference type="Pfam" id="PF08241">
    <property type="entry name" value="Methyltransf_11"/>
    <property type="match status" value="1"/>
</dbReference>
<sequence length="205" mass="23199">MLWSKIIQPYLLDLACSTKPIRIQRGKIIPKARGNVLEIGFGSGLNLTFYNKDNIKKIFALEPSLGMQNKSKKNIIKSKIDVEFLTSFAEDIPLDDKSIDTVVCTYTLCSIEKPELALLEIKRVLKKDGIFLIIEHVKAPDAKVIKFQNKLEPFWKIIAGGCHLTHDTNRILEETGFNISSIEEMYLPGTPKFIGYNIWASLSNN</sequence>
<accession>A0A382DXF4</accession>
<dbReference type="InterPro" id="IPR029063">
    <property type="entry name" value="SAM-dependent_MTases_sf"/>
</dbReference>
<protein>
    <recommendedName>
        <fullName evidence="1">Methyltransferase type 11 domain-containing protein</fullName>
    </recommendedName>
</protein>
<dbReference type="CDD" id="cd02440">
    <property type="entry name" value="AdoMet_MTases"/>
    <property type="match status" value="1"/>
</dbReference>
<gene>
    <name evidence="2" type="ORF">METZ01_LOCUS195942</name>
</gene>
<dbReference type="PANTHER" id="PTHR45036:SF1">
    <property type="entry name" value="METHYLTRANSFERASE LIKE 7A"/>
    <property type="match status" value="1"/>
</dbReference>
<evidence type="ECO:0000259" key="1">
    <source>
        <dbReference type="Pfam" id="PF08241"/>
    </source>
</evidence>